<keyword evidence="1" id="KW-0812">Transmembrane</keyword>
<comment type="caution">
    <text evidence="2">The sequence shown here is derived from an EMBL/GenBank/DDBJ whole genome shotgun (WGS) entry which is preliminary data.</text>
</comment>
<feature type="transmembrane region" description="Helical" evidence="1">
    <location>
        <begin position="52"/>
        <end position="72"/>
    </location>
</feature>
<keyword evidence="1" id="KW-1133">Transmembrane helix</keyword>
<reference evidence="2" key="1">
    <citation type="journal article" date="2014" name="Front. Microbiol.">
        <title>High frequency of phylogenetically diverse reductive dehalogenase-homologous genes in deep subseafloor sedimentary metagenomes.</title>
        <authorList>
            <person name="Kawai M."/>
            <person name="Futagami T."/>
            <person name="Toyoda A."/>
            <person name="Takaki Y."/>
            <person name="Nishi S."/>
            <person name="Hori S."/>
            <person name="Arai W."/>
            <person name="Tsubouchi T."/>
            <person name="Morono Y."/>
            <person name="Uchiyama I."/>
            <person name="Ito T."/>
            <person name="Fujiyama A."/>
            <person name="Inagaki F."/>
            <person name="Takami H."/>
        </authorList>
    </citation>
    <scope>NUCLEOTIDE SEQUENCE</scope>
    <source>
        <strain evidence="2">Expedition CK06-06</strain>
    </source>
</reference>
<dbReference type="EMBL" id="BARU01005878">
    <property type="protein sequence ID" value="GAH42615.1"/>
    <property type="molecule type" value="Genomic_DNA"/>
</dbReference>
<feature type="non-terminal residue" evidence="2">
    <location>
        <position position="73"/>
    </location>
</feature>
<dbReference type="AlphaFoldDB" id="X1GCS7"/>
<keyword evidence="1" id="KW-0472">Membrane</keyword>
<evidence type="ECO:0000313" key="2">
    <source>
        <dbReference type="EMBL" id="GAH42615.1"/>
    </source>
</evidence>
<gene>
    <name evidence="2" type="ORF">S03H2_11529</name>
</gene>
<evidence type="ECO:0000256" key="1">
    <source>
        <dbReference type="SAM" id="Phobius"/>
    </source>
</evidence>
<sequence length="73" mass="7906">MTAFAVCKVAKISSGINAVSAKALGQATRQPNSFGQSLSHQNSEEENGEKQFFYNILLFGSIGIILIIAWFIV</sequence>
<proteinExistence type="predicted"/>
<protein>
    <submittedName>
        <fullName evidence="2">Uncharacterized protein</fullName>
    </submittedName>
</protein>
<accession>X1GCS7</accession>
<name>X1GCS7_9ZZZZ</name>
<organism evidence="2">
    <name type="scientific">marine sediment metagenome</name>
    <dbReference type="NCBI Taxonomy" id="412755"/>
    <lineage>
        <taxon>unclassified sequences</taxon>
        <taxon>metagenomes</taxon>
        <taxon>ecological metagenomes</taxon>
    </lineage>
</organism>